<comment type="caution">
    <text evidence="1">The sequence shown here is derived from an EMBL/GenBank/DDBJ whole genome shotgun (WGS) entry which is preliminary data.</text>
</comment>
<protein>
    <submittedName>
        <fullName evidence="1">Uncharacterized protein</fullName>
    </submittedName>
</protein>
<organism evidence="1 2">
    <name type="scientific">Golovinomyces cichoracearum</name>
    <dbReference type="NCBI Taxonomy" id="62708"/>
    <lineage>
        <taxon>Eukaryota</taxon>
        <taxon>Fungi</taxon>
        <taxon>Dikarya</taxon>
        <taxon>Ascomycota</taxon>
        <taxon>Pezizomycotina</taxon>
        <taxon>Leotiomycetes</taxon>
        <taxon>Erysiphales</taxon>
        <taxon>Erysiphaceae</taxon>
        <taxon>Golovinomyces</taxon>
    </lineage>
</organism>
<evidence type="ECO:0000313" key="1">
    <source>
        <dbReference type="EMBL" id="RKF53903.1"/>
    </source>
</evidence>
<evidence type="ECO:0000313" key="2">
    <source>
        <dbReference type="Proteomes" id="UP000285405"/>
    </source>
</evidence>
<proteinExistence type="predicted"/>
<sequence length="55" mass="6122">MSEVGIVNYTTMVDPSAGCYLHCKIRTSEFEVAEVAEVGDDDIGDQELLRELEDQ</sequence>
<gene>
    <name evidence="1" type="ORF">GcC1_216036</name>
</gene>
<name>A0A420H924_9PEZI</name>
<reference evidence="1 2" key="1">
    <citation type="journal article" date="2018" name="BMC Genomics">
        <title>Comparative genome analyses reveal sequence features reflecting distinct modes of host-adaptation between dicot and monocot powdery mildew.</title>
        <authorList>
            <person name="Wu Y."/>
            <person name="Ma X."/>
            <person name="Pan Z."/>
            <person name="Kale S.D."/>
            <person name="Song Y."/>
            <person name="King H."/>
            <person name="Zhang Q."/>
            <person name="Presley C."/>
            <person name="Deng X."/>
            <person name="Wei C.I."/>
            <person name="Xiao S."/>
        </authorList>
    </citation>
    <scope>NUCLEOTIDE SEQUENCE [LARGE SCALE GENOMIC DNA]</scope>
    <source>
        <strain evidence="1">UCSC1</strain>
    </source>
</reference>
<accession>A0A420H924</accession>
<feature type="non-terminal residue" evidence="1">
    <location>
        <position position="55"/>
    </location>
</feature>
<dbReference type="AlphaFoldDB" id="A0A420H924"/>
<dbReference type="Proteomes" id="UP000285405">
    <property type="component" value="Unassembled WGS sequence"/>
</dbReference>
<dbReference type="EMBL" id="MCBR01021690">
    <property type="protein sequence ID" value="RKF53903.1"/>
    <property type="molecule type" value="Genomic_DNA"/>
</dbReference>